<keyword evidence="6" id="KW-0119">Carbohydrate metabolism</keyword>
<dbReference type="Pfam" id="PF10250">
    <property type="entry name" value="O-FucT"/>
    <property type="match status" value="1"/>
</dbReference>
<dbReference type="GO" id="GO:0005783">
    <property type="term" value="C:endoplasmic reticulum"/>
    <property type="evidence" value="ECO:0007669"/>
    <property type="project" value="UniProtKB-SubCell"/>
</dbReference>
<accession>A0AAW0EIU8</accession>
<name>A0AAW0EIU8_9AGAR</name>
<gene>
    <name evidence="10" type="ORF">R3P38DRAFT_2821864</name>
</gene>
<evidence type="ECO:0000256" key="4">
    <source>
        <dbReference type="ARBA" id="ARBA00022824"/>
    </source>
</evidence>
<dbReference type="Gene3D" id="3.40.50.11350">
    <property type="match status" value="1"/>
</dbReference>
<evidence type="ECO:0000256" key="7">
    <source>
        <dbReference type="ARBA" id="ARBA00025803"/>
    </source>
</evidence>
<keyword evidence="4" id="KW-0256">Endoplasmic reticulum</keyword>
<evidence type="ECO:0000256" key="8">
    <source>
        <dbReference type="ARBA" id="ARBA00026232"/>
    </source>
</evidence>
<comment type="similarity">
    <text evidence="7">Belongs to the glycosyltransferase 68 family.</text>
</comment>
<dbReference type="EMBL" id="JAWWNJ010000001">
    <property type="protein sequence ID" value="KAK7064019.1"/>
    <property type="molecule type" value="Genomic_DNA"/>
</dbReference>
<dbReference type="GO" id="GO:0046922">
    <property type="term" value="F:peptide-O-fucosyltransferase activity"/>
    <property type="evidence" value="ECO:0007669"/>
    <property type="project" value="InterPro"/>
</dbReference>
<dbReference type="PANTHER" id="PTHR13398:SF0">
    <property type="entry name" value="GDP-FUCOSE PROTEIN O-FUCOSYLTRANSFERASE 2"/>
    <property type="match status" value="1"/>
</dbReference>
<sequence>MLRPNPHFEEEYLEDSDWSPAPRGSDFQAVARRRLVWTARITLAVIAFITMFAIWNPQFTDRLRVQSGWVGPIRDLQTPEQRQLTIKLDPLSSVNGLPTDSFRDNLRPETQYITSWGSGGWSNDVIGTMNLIYLGIITDRVPVLPVFLPSYFMLNNLGNDHSPLPFSDIFDLPRLRRAIKTPIVEWQDVKAQDSMVRDDIGCWNVWESIQYHDKNPRKSFGPWYSKLEISYTKTPEWVKIKKNFEHDRSCSFWALASLAFPSARNKNLVPPLPTKQNVTLAPDEQMVCYDFVYYAAAHQSDELEQDYSPAWRSVGQHMHWATRVERLGTEYLRQTLSLDETEPIPPFIAVHARHNDFQDWCEEGVPVEDCFAPLSAFQSRVQAVRDEVRQRKGIEVEHIIMTSDETNHTWWRDVEDLGWRIVDHSRTTELHGLWYSILIDAFIQSRASAFVGTARSTVSTLASRRVQSWQDGPTIEVKWGKPNADSGD</sequence>
<feature type="transmembrane region" description="Helical" evidence="9">
    <location>
        <begin position="35"/>
        <end position="55"/>
    </location>
</feature>
<dbReference type="GO" id="GO:0006004">
    <property type="term" value="P:fucose metabolic process"/>
    <property type="evidence" value="ECO:0007669"/>
    <property type="project" value="UniProtKB-KW"/>
</dbReference>
<keyword evidence="9" id="KW-0472">Membrane</keyword>
<evidence type="ECO:0000256" key="3">
    <source>
        <dbReference type="ARBA" id="ARBA00022679"/>
    </source>
</evidence>
<dbReference type="CDD" id="cd11296">
    <property type="entry name" value="O-FucT_like"/>
    <property type="match status" value="1"/>
</dbReference>
<keyword evidence="5" id="KW-0294">Fucose metabolism</keyword>
<evidence type="ECO:0000256" key="1">
    <source>
        <dbReference type="ARBA" id="ARBA00004240"/>
    </source>
</evidence>
<comment type="subcellular location">
    <subcellularLocation>
        <location evidence="1">Endoplasmic reticulum</location>
    </subcellularLocation>
</comment>
<dbReference type="InterPro" id="IPR045130">
    <property type="entry name" value="OFUT2-like"/>
</dbReference>
<keyword evidence="11" id="KW-1185">Reference proteome</keyword>
<evidence type="ECO:0000313" key="11">
    <source>
        <dbReference type="Proteomes" id="UP001362999"/>
    </source>
</evidence>
<proteinExistence type="inferred from homology"/>
<evidence type="ECO:0000256" key="5">
    <source>
        <dbReference type="ARBA" id="ARBA00023253"/>
    </source>
</evidence>
<keyword evidence="9" id="KW-0812">Transmembrane</keyword>
<comment type="caution">
    <text evidence="10">The sequence shown here is derived from an EMBL/GenBank/DDBJ whole genome shotgun (WGS) entry which is preliminary data.</text>
</comment>
<organism evidence="10 11">
    <name type="scientific">Favolaschia claudopus</name>
    <dbReference type="NCBI Taxonomy" id="2862362"/>
    <lineage>
        <taxon>Eukaryota</taxon>
        <taxon>Fungi</taxon>
        <taxon>Dikarya</taxon>
        <taxon>Basidiomycota</taxon>
        <taxon>Agaricomycotina</taxon>
        <taxon>Agaricomycetes</taxon>
        <taxon>Agaricomycetidae</taxon>
        <taxon>Agaricales</taxon>
        <taxon>Marasmiineae</taxon>
        <taxon>Mycenaceae</taxon>
        <taxon>Favolaschia</taxon>
    </lineage>
</organism>
<comment type="pathway">
    <text evidence="2">Protein modification; protein glycosylation.</text>
</comment>
<keyword evidence="9" id="KW-1133">Transmembrane helix</keyword>
<evidence type="ECO:0000256" key="2">
    <source>
        <dbReference type="ARBA" id="ARBA00004922"/>
    </source>
</evidence>
<evidence type="ECO:0000313" key="10">
    <source>
        <dbReference type="EMBL" id="KAK7064019.1"/>
    </source>
</evidence>
<dbReference type="PANTHER" id="PTHR13398">
    <property type="entry name" value="GDP-FUCOSE PROTEIN O-FUCOSYLTRANSFERASE 2"/>
    <property type="match status" value="1"/>
</dbReference>
<keyword evidence="3" id="KW-0808">Transferase</keyword>
<dbReference type="InterPro" id="IPR019378">
    <property type="entry name" value="GDP-Fuc_O-FucTrfase"/>
</dbReference>
<reference evidence="10 11" key="1">
    <citation type="journal article" date="2024" name="J Genomics">
        <title>Draft genome sequencing and assembly of Favolaschia claudopus CIRM-BRFM 2984 isolated from oak limbs.</title>
        <authorList>
            <person name="Navarro D."/>
            <person name="Drula E."/>
            <person name="Chaduli D."/>
            <person name="Cazenave R."/>
            <person name="Ahrendt S."/>
            <person name="Wang J."/>
            <person name="Lipzen A."/>
            <person name="Daum C."/>
            <person name="Barry K."/>
            <person name="Grigoriev I.V."/>
            <person name="Favel A."/>
            <person name="Rosso M.N."/>
            <person name="Martin F."/>
        </authorList>
    </citation>
    <scope>NUCLEOTIDE SEQUENCE [LARGE SCALE GENOMIC DNA]</scope>
    <source>
        <strain evidence="10 11">CIRM-BRFM 2984</strain>
    </source>
</reference>
<dbReference type="Proteomes" id="UP001362999">
    <property type="component" value="Unassembled WGS sequence"/>
</dbReference>
<dbReference type="AlphaFoldDB" id="A0AAW0EIU8"/>
<protein>
    <recommendedName>
        <fullName evidence="8">GDP-fucose protein O-fucosyltransferase 2</fullName>
    </recommendedName>
</protein>
<evidence type="ECO:0000256" key="6">
    <source>
        <dbReference type="ARBA" id="ARBA00023277"/>
    </source>
</evidence>
<evidence type="ECO:0000256" key="9">
    <source>
        <dbReference type="SAM" id="Phobius"/>
    </source>
</evidence>